<keyword evidence="2" id="KW-1185">Reference proteome</keyword>
<sequence>RDGSVTVQGGMASREICIITDTPASPRALPSKRKEQLSTGSFCRAHTGCDALRWSRHLALLASPDVIRDLCS</sequence>
<dbReference type="AlphaFoldDB" id="A0A452IXJ1"/>
<accession>A0A452IXJ1</accession>
<protein>
    <submittedName>
        <fullName evidence="1">Uncharacterized protein</fullName>
    </submittedName>
</protein>
<reference evidence="2" key="1">
    <citation type="journal article" date="2017" name="PLoS ONE">
        <title>The Agassiz's desert tortoise genome provides a resource for the conservation of a threatened species.</title>
        <authorList>
            <person name="Tollis M."/>
            <person name="DeNardo D.F."/>
            <person name="Cornelius J.A."/>
            <person name="Dolby G.A."/>
            <person name="Edwards T."/>
            <person name="Henen B.T."/>
            <person name="Karl A.E."/>
            <person name="Murphy R.W."/>
            <person name="Kusumi K."/>
        </authorList>
    </citation>
    <scope>NUCLEOTIDE SEQUENCE [LARGE SCALE GENOMIC DNA]</scope>
</reference>
<dbReference type="Proteomes" id="UP000291020">
    <property type="component" value="Unassembled WGS sequence"/>
</dbReference>
<proteinExistence type="predicted"/>
<organism evidence="1 2">
    <name type="scientific">Gopherus agassizii</name>
    <name type="common">Agassiz's desert tortoise</name>
    <dbReference type="NCBI Taxonomy" id="38772"/>
    <lineage>
        <taxon>Eukaryota</taxon>
        <taxon>Metazoa</taxon>
        <taxon>Chordata</taxon>
        <taxon>Craniata</taxon>
        <taxon>Vertebrata</taxon>
        <taxon>Euteleostomi</taxon>
        <taxon>Archelosauria</taxon>
        <taxon>Testudinata</taxon>
        <taxon>Testudines</taxon>
        <taxon>Cryptodira</taxon>
        <taxon>Durocryptodira</taxon>
        <taxon>Testudinoidea</taxon>
        <taxon>Testudinidae</taxon>
        <taxon>Gopherus</taxon>
    </lineage>
</organism>
<reference evidence="1" key="2">
    <citation type="submission" date="2025-08" db="UniProtKB">
        <authorList>
            <consortium name="Ensembl"/>
        </authorList>
    </citation>
    <scope>IDENTIFICATION</scope>
</reference>
<reference evidence="1" key="3">
    <citation type="submission" date="2025-09" db="UniProtKB">
        <authorList>
            <consortium name="Ensembl"/>
        </authorList>
    </citation>
    <scope>IDENTIFICATION</scope>
</reference>
<evidence type="ECO:0000313" key="2">
    <source>
        <dbReference type="Proteomes" id="UP000291020"/>
    </source>
</evidence>
<dbReference type="Ensembl" id="ENSGAGT00000037155.1">
    <property type="protein sequence ID" value="ENSGAGP00000032783.1"/>
    <property type="gene ID" value="ENSGAGG00000023428.1"/>
</dbReference>
<name>A0A452IXJ1_9SAUR</name>
<evidence type="ECO:0000313" key="1">
    <source>
        <dbReference type="Ensembl" id="ENSGAGP00000032783.1"/>
    </source>
</evidence>